<reference evidence="2 3" key="1">
    <citation type="submission" date="2019-08" db="EMBL/GenBank/DDBJ databases">
        <authorList>
            <person name="Luo N."/>
        </authorList>
    </citation>
    <scope>NUCLEOTIDE SEQUENCE [LARGE SCALE GENOMIC DNA]</scope>
    <source>
        <strain evidence="2 3">NCIMB 9442</strain>
    </source>
</reference>
<dbReference type="EMBL" id="VRYY01000111">
    <property type="protein sequence ID" value="MBG3876414.1"/>
    <property type="molecule type" value="Genomic_DNA"/>
</dbReference>
<keyword evidence="3" id="KW-1185">Reference proteome</keyword>
<name>A0ABS0J1V0_9BACT</name>
<dbReference type="InterPro" id="IPR021496">
    <property type="entry name" value="DUF3150"/>
</dbReference>
<feature type="region of interest" description="Disordered" evidence="1">
    <location>
        <begin position="293"/>
        <end position="313"/>
    </location>
</feature>
<organism evidence="2 3">
    <name type="scientific">Nitratidesulfovibrio oxamicus</name>
    <dbReference type="NCBI Taxonomy" id="32016"/>
    <lineage>
        <taxon>Bacteria</taxon>
        <taxon>Pseudomonadati</taxon>
        <taxon>Thermodesulfobacteriota</taxon>
        <taxon>Desulfovibrionia</taxon>
        <taxon>Desulfovibrionales</taxon>
        <taxon>Desulfovibrionaceae</taxon>
        <taxon>Nitratidesulfovibrio</taxon>
    </lineage>
</organism>
<evidence type="ECO:0000313" key="3">
    <source>
        <dbReference type="Proteomes" id="UP001194469"/>
    </source>
</evidence>
<dbReference type="Pfam" id="PF11348">
    <property type="entry name" value="DUF3150"/>
    <property type="match status" value="1"/>
</dbReference>
<evidence type="ECO:0000313" key="2">
    <source>
        <dbReference type="EMBL" id="MBG3876414.1"/>
    </source>
</evidence>
<accession>A0ABS0J1V0</accession>
<evidence type="ECO:0000256" key="1">
    <source>
        <dbReference type="SAM" id="MobiDB-lite"/>
    </source>
</evidence>
<dbReference type="RefSeq" id="WP_196608565.1">
    <property type="nucleotide sequence ID" value="NZ_VRYY01000111.1"/>
</dbReference>
<sequence>MNDTILNCLMAINLDVNIWTARRKLTPADFGGADLPPEELASLGSKRICDPEELKIFGTLKARAVNLLDRHGVRFLGGWGIPEEKAPVLVEELDRIRDEFLAARDTFLTRYDDAVRDWIARHGEWERIIADSTVSADYVRSRMGFRWQVYRIVPPAPGDVEPVGQGLAEEVRGLGQTLFDEVAKAATEAWHKCYAGRSEVTHKVLSPLRTIHQKLAGLTFVEPRVAPVADLIGTAFANLPKRGRIQGAHLLMLQGLVALLRDPSALMEHGQRIIEGHRPSDLLDALLRQDGSMENGRIASADEPEEGEDDMPDLGDDLALDAIPHEVMSDLQPVLPNCGLW</sequence>
<protein>
    <submittedName>
        <fullName evidence="2">DUF3150 domain-containing protein</fullName>
    </submittedName>
</protein>
<comment type="caution">
    <text evidence="2">The sequence shown here is derived from an EMBL/GenBank/DDBJ whole genome shotgun (WGS) entry which is preliminary data.</text>
</comment>
<gene>
    <name evidence="2" type="ORF">FVW20_05070</name>
</gene>
<dbReference type="Proteomes" id="UP001194469">
    <property type="component" value="Unassembled WGS sequence"/>
</dbReference>
<proteinExistence type="predicted"/>
<feature type="compositionally biased region" description="Acidic residues" evidence="1">
    <location>
        <begin position="302"/>
        <end position="313"/>
    </location>
</feature>